<organism evidence="3 4">
    <name type="scientific">Parageobacillus caldoxylosilyticus NBRC 107762</name>
    <dbReference type="NCBI Taxonomy" id="1220594"/>
    <lineage>
        <taxon>Bacteria</taxon>
        <taxon>Bacillati</taxon>
        <taxon>Bacillota</taxon>
        <taxon>Bacilli</taxon>
        <taxon>Bacillales</taxon>
        <taxon>Anoxybacillaceae</taxon>
        <taxon>Saccharococcus</taxon>
    </lineage>
</organism>
<comment type="caution">
    <text evidence="3">The sequence shown here is derived from an EMBL/GenBank/DDBJ whole genome shotgun (WGS) entry which is preliminary data.</text>
</comment>
<feature type="transmembrane region" description="Helical" evidence="1">
    <location>
        <begin position="121"/>
        <end position="141"/>
    </location>
</feature>
<gene>
    <name evidence="3" type="ORF">GCA01S_082_00040</name>
</gene>
<dbReference type="AlphaFoldDB" id="A0A023DK28"/>
<evidence type="ECO:0000256" key="1">
    <source>
        <dbReference type="SAM" id="Phobius"/>
    </source>
</evidence>
<keyword evidence="1" id="KW-1133">Transmembrane helix</keyword>
<dbReference type="Gene3D" id="2.130.10.10">
    <property type="entry name" value="YVTN repeat-like/Quinoprotein amine dehydrogenase"/>
    <property type="match status" value="1"/>
</dbReference>
<evidence type="ECO:0000313" key="4">
    <source>
        <dbReference type="Proteomes" id="UP000023561"/>
    </source>
</evidence>
<keyword evidence="4" id="KW-1185">Reference proteome</keyword>
<feature type="transmembrane region" description="Helical" evidence="1">
    <location>
        <begin position="194"/>
        <end position="218"/>
    </location>
</feature>
<reference evidence="3 4" key="1">
    <citation type="submission" date="2014-04" db="EMBL/GenBank/DDBJ databases">
        <title>Whole genome shotgun sequence of Geobacillus caldoxylosilyticus NBRC 107762.</title>
        <authorList>
            <person name="Hosoyama A."/>
            <person name="Hosoyama Y."/>
            <person name="Katano-Makiyama Y."/>
            <person name="Tsuchikane K."/>
            <person name="Ohji S."/>
            <person name="Ichikawa N."/>
            <person name="Yamazoe A."/>
            <person name="Fujita N."/>
        </authorList>
    </citation>
    <scope>NUCLEOTIDE SEQUENCE [LARGE SCALE GENOMIC DNA]</scope>
    <source>
        <strain evidence="3 4">NBRC 107762</strain>
    </source>
</reference>
<name>A0A023DK28_9BACL</name>
<dbReference type="Proteomes" id="UP000023561">
    <property type="component" value="Unassembled WGS sequence"/>
</dbReference>
<protein>
    <recommendedName>
        <fullName evidence="2">Urease accessory protein UreH-like transmembrane domain-containing protein</fullName>
    </recommendedName>
</protein>
<sequence>MNLGFYKESDFHYMTVGYKSHTIYVVNQEENKTLGQGLFYSKDDGKTWSPSQLNGLPQTSAGTIAAHPTDENMVGISTPEGIFVSKDNGNTFERFTRKINTTTFVFQEKSITLYFPWLRKLIGPILILVGLYLLGIFKMYWNVTLFKVPERFLKKGKIGSFLMDFGFSLAFCPTMFVLFFVTLMPLVYSTSYGVLLPSIFAVGTSVPVIFFIFILWYLGFNGTLMKKGRQAGSFVQKAAGIMMILIGILDTITYWF</sequence>
<evidence type="ECO:0000313" key="3">
    <source>
        <dbReference type="EMBL" id="GAJ41635.1"/>
    </source>
</evidence>
<dbReference type="SUPFAM" id="SSF110296">
    <property type="entry name" value="Oligoxyloglucan reducing end-specific cellobiohydrolase"/>
    <property type="match status" value="1"/>
</dbReference>
<feature type="domain" description="Urease accessory protein UreH-like transmembrane" evidence="2">
    <location>
        <begin position="111"/>
        <end position="249"/>
    </location>
</feature>
<feature type="transmembrane region" description="Helical" evidence="1">
    <location>
        <begin position="161"/>
        <end position="188"/>
    </location>
</feature>
<dbReference type="Pfam" id="PF13386">
    <property type="entry name" value="DsbD_2"/>
    <property type="match status" value="1"/>
</dbReference>
<dbReference type="InterPro" id="IPR015943">
    <property type="entry name" value="WD40/YVTN_repeat-like_dom_sf"/>
</dbReference>
<proteinExistence type="predicted"/>
<accession>A0A023DK28</accession>
<dbReference type="InterPro" id="IPR039447">
    <property type="entry name" value="UreH-like_TM_dom"/>
</dbReference>
<keyword evidence="1" id="KW-0472">Membrane</keyword>
<keyword evidence="1" id="KW-0812">Transmembrane</keyword>
<feature type="transmembrane region" description="Helical" evidence="1">
    <location>
        <begin position="238"/>
        <end position="255"/>
    </location>
</feature>
<dbReference type="EMBL" id="BAWO01000082">
    <property type="protein sequence ID" value="GAJ41635.1"/>
    <property type="molecule type" value="Genomic_DNA"/>
</dbReference>
<evidence type="ECO:0000259" key="2">
    <source>
        <dbReference type="Pfam" id="PF13386"/>
    </source>
</evidence>